<dbReference type="GeneID" id="24265627"/>
<dbReference type="RefSeq" id="XP_012333387.1">
    <property type="nucleotide sequence ID" value="XM_012477964.1"/>
</dbReference>
<evidence type="ECO:0000313" key="2">
    <source>
        <dbReference type="Proteomes" id="UP000054561"/>
    </source>
</evidence>
<dbReference type="AlphaFoldDB" id="A0A0D9QSX7"/>
<evidence type="ECO:0000313" key="1">
    <source>
        <dbReference type="EMBL" id="KJP90144.1"/>
    </source>
</evidence>
<keyword evidence="2" id="KW-1185">Reference proteome</keyword>
<name>A0A0D9QSX7_PLAFR</name>
<sequence length="89" mass="10253">MCKGLFGGSVPKIYICNKTEKPLSFRIALITALPLEDIHFIQIIDSAFVLSTEYFSDYHKRMEKDKDMKKKMLIREIIRQSIGTTGNIL</sequence>
<dbReference type="Proteomes" id="UP000054561">
    <property type="component" value="Unassembled WGS sequence"/>
</dbReference>
<dbReference type="EMBL" id="KQ001646">
    <property type="protein sequence ID" value="KJP90144.1"/>
    <property type="molecule type" value="Genomic_DNA"/>
</dbReference>
<accession>A0A0D9QSX7</accession>
<organism evidence="1 2">
    <name type="scientific">Plasmodium fragile</name>
    <dbReference type="NCBI Taxonomy" id="5857"/>
    <lineage>
        <taxon>Eukaryota</taxon>
        <taxon>Sar</taxon>
        <taxon>Alveolata</taxon>
        <taxon>Apicomplexa</taxon>
        <taxon>Aconoidasida</taxon>
        <taxon>Haemosporida</taxon>
        <taxon>Plasmodiidae</taxon>
        <taxon>Plasmodium</taxon>
        <taxon>Plasmodium (Plasmodium)</taxon>
    </lineage>
</organism>
<reference evidence="1 2" key="1">
    <citation type="submission" date="2014-03" db="EMBL/GenBank/DDBJ databases">
        <title>The Genome Sequence of Plasmodium fragile nilgiri.</title>
        <authorList>
            <consortium name="The Broad Institute Genomics Platform"/>
            <consortium name="The Broad Institute Genome Sequencing Center for Infectious Disease"/>
            <person name="Neafsey D."/>
            <person name="Duraisingh M."/>
            <person name="Young S.K."/>
            <person name="Zeng Q."/>
            <person name="Gargeya S."/>
            <person name="Abouelleil A."/>
            <person name="Alvarado L."/>
            <person name="Chapman S.B."/>
            <person name="Gainer-Dewar J."/>
            <person name="Goldberg J."/>
            <person name="Griggs A."/>
            <person name="Gujja S."/>
            <person name="Hansen M."/>
            <person name="Howarth C."/>
            <person name="Imamovic A."/>
            <person name="Larimer J."/>
            <person name="Pearson M."/>
            <person name="Poon T.W."/>
            <person name="Priest M."/>
            <person name="Roberts A."/>
            <person name="Saif S."/>
            <person name="Shea T."/>
            <person name="Sykes S."/>
            <person name="Wortman J."/>
            <person name="Nusbaum C."/>
            <person name="Birren B."/>
        </authorList>
    </citation>
    <scope>NUCLEOTIDE SEQUENCE [LARGE SCALE GENOMIC DNA]</scope>
    <source>
        <strain evidence="2">nilgiri</strain>
    </source>
</reference>
<proteinExistence type="predicted"/>
<protein>
    <submittedName>
        <fullName evidence="1">Uncharacterized protein</fullName>
    </submittedName>
</protein>
<dbReference type="VEuPathDB" id="PlasmoDB:AK88_00313"/>
<gene>
    <name evidence="1" type="ORF">AK88_00313</name>
</gene>